<evidence type="ECO:0000259" key="6">
    <source>
        <dbReference type="Pfam" id="PF00137"/>
    </source>
</evidence>
<feature type="transmembrane region" description="Helical" evidence="5">
    <location>
        <begin position="62"/>
        <end position="80"/>
    </location>
</feature>
<feature type="domain" description="V-ATPase proteolipid subunit C-like" evidence="6">
    <location>
        <begin position="14"/>
        <end position="71"/>
    </location>
</feature>
<evidence type="ECO:0000256" key="4">
    <source>
        <dbReference type="ARBA" id="ARBA00023136"/>
    </source>
</evidence>
<dbReference type="Gene3D" id="1.20.120.610">
    <property type="entry name" value="lithium bound rotor ring of v- atpase"/>
    <property type="match status" value="1"/>
</dbReference>
<dbReference type="EMBL" id="QMWP01000071">
    <property type="protein sequence ID" value="RLG70270.1"/>
    <property type="molecule type" value="Genomic_DNA"/>
</dbReference>
<dbReference type="GO" id="GO:0015078">
    <property type="term" value="F:proton transmembrane transporter activity"/>
    <property type="evidence" value="ECO:0007669"/>
    <property type="project" value="InterPro"/>
</dbReference>
<dbReference type="GO" id="GO:0016787">
    <property type="term" value="F:hydrolase activity"/>
    <property type="evidence" value="ECO:0007669"/>
    <property type="project" value="UniProtKB-KW"/>
</dbReference>
<evidence type="ECO:0000256" key="5">
    <source>
        <dbReference type="SAM" id="Phobius"/>
    </source>
</evidence>
<dbReference type="EC" id="3.6.3.14" evidence="7"/>
<protein>
    <submittedName>
        <fullName evidence="7">V-type ATP synthase subunit K</fullName>
        <ecNumber evidence="7">3.6.3.14</ecNumber>
    </submittedName>
</protein>
<keyword evidence="3 5" id="KW-1133">Transmembrane helix</keyword>
<keyword evidence="2 5" id="KW-0812">Transmembrane</keyword>
<keyword evidence="7" id="KW-0378">Hydrolase</keyword>
<dbReference type="GO" id="GO:0033177">
    <property type="term" value="C:proton-transporting two-sector ATPase complex, proton-transporting domain"/>
    <property type="evidence" value="ECO:0007669"/>
    <property type="project" value="InterPro"/>
</dbReference>
<evidence type="ECO:0000256" key="3">
    <source>
        <dbReference type="ARBA" id="ARBA00022989"/>
    </source>
</evidence>
<name>A0A497JGY9_9ARCH</name>
<comment type="caution">
    <text evidence="7">The sequence shown here is derived from an EMBL/GenBank/DDBJ whole genome shotgun (WGS) entry which is preliminary data.</text>
</comment>
<dbReference type="InterPro" id="IPR035921">
    <property type="entry name" value="F/V-ATP_Csub_sf"/>
</dbReference>
<reference evidence="7 8" key="1">
    <citation type="submission" date="2018-06" db="EMBL/GenBank/DDBJ databases">
        <title>Extensive metabolic versatility and redundancy in microbially diverse, dynamic hydrothermal sediments.</title>
        <authorList>
            <person name="Dombrowski N."/>
            <person name="Teske A."/>
            <person name="Baker B.J."/>
        </authorList>
    </citation>
    <scope>NUCLEOTIDE SEQUENCE [LARGE SCALE GENOMIC DNA]</scope>
    <source>
        <strain evidence="7">B51_G17</strain>
    </source>
</reference>
<feature type="non-terminal residue" evidence="7">
    <location>
        <position position="1"/>
    </location>
</feature>
<accession>A0A497JGY9</accession>
<dbReference type="AlphaFoldDB" id="A0A497JGY9"/>
<evidence type="ECO:0000313" key="7">
    <source>
        <dbReference type="EMBL" id="RLG70270.1"/>
    </source>
</evidence>
<keyword evidence="4 5" id="KW-0472">Membrane</keyword>
<comment type="subcellular location">
    <subcellularLocation>
        <location evidence="1">Membrane</location>
        <topology evidence="1">Multi-pass membrane protein</topology>
    </subcellularLocation>
</comment>
<evidence type="ECO:0000256" key="1">
    <source>
        <dbReference type="ARBA" id="ARBA00004141"/>
    </source>
</evidence>
<organism evidence="7 8">
    <name type="scientific">Candidatus Iainarchaeum sp</name>
    <dbReference type="NCBI Taxonomy" id="3101447"/>
    <lineage>
        <taxon>Archaea</taxon>
        <taxon>Candidatus Iainarchaeota</taxon>
        <taxon>Candidatus Iainarchaeia</taxon>
        <taxon>Candidatus Iainarchaeales</taxon>
        <taxon>Candidatus Iainarchaeaceae</taxon>
        <taxon>Candidatus Iainarchaeum</taxon>
    </lineage>
</organism>
<gene>
    <name evidence="7" type="ORF">DRO04_02095</name>
</gene>
<dbReference type="Proteomes" id="UP000278031">
    <property type="component" value="Unassembled WGS sequence"/>
</dbReference>
<dbReference type="InterPro" id="IPR002379">
    <property type="entry name" value="ATPase_proteolipid_c-like_dom"/>
</dbReference>
<proteinExistence type="predicted"/>
<dbReference type="SUPFAM" id="SSF81333">
    <property type="entry name" value="F1F0 ATP synthase subunit C"/>
    <property type="match status" value="1"/>
</dbReference>
<dbReference type="Pfam" id="PF00137">
    <property type="entry name" value="ATP-synt_C"/>
    <property type="match status" value="1"/>
</dbReference>
<evidence type="ECO:0000256" key="2">
    <source>
        <dbReference type="ARBA" id="ARBA00022692"/>
    </source>
</evidence>
<feature type="transmembrane region" description="Helical" evidence="5">
    <location>
        <begin position="12"/>
        <end position="42"/>
    </location>
</feature>
<evidence type="ECO:0000313" key="8">
    <source>
        <dbReference type="Proteomes" id="UP000278031"/>
    </source>
</evidence>
<sequence length="81" mass="8080">AAKEISVADGFVMLGVAVLVVLTGLSGIFQGIVSSAGIISSAKNKDAFVPCVVFGGQVETPAIFGFICALIVLVVGLNVLG</sequence>